<proteinExistence type="predicted"/>
<evidence type="ECO:0000313" key="2">
    <source>
        <dbReference type="EMBL" id="CAF2324061.1"/>
    </source>
</evidence>
<accession>A0A817AYG5</accession>
<feature type="domain" description="F-box protein At5g52880-like ARM repeats region" evidence="1">
    <location>
        <begin position="8"/>
        <end position="106"/>
    </location>
</feature>
<protein>
    <submittedName>
        <fullName evidence="2">(rape) hypothetical protein</fullName>
    </submittedName>
</protein>
<dbReference type="PANTHER" id="PTHR47744">
    <property type="entry name" value="OS05G0526300 PROTEIN"/>
    <property type="match status" value="1"/>
</dbReference>
<dbReference type="EMBL" id="HG994364">
    <property type="protein sequence ID" value="CAF2324061.1"/>
    <property type="molecule type" value="Genomic_DNA"/>
</dbReference>
<organism evidence="2">
    <name type="scientific">Brassica napus</name>
    <name type="common">Rape</name>
    <dbReference type="NCBI Taxonomy" id="3708"/>
    <lineage>
        <taxon>Eukaryota</taxon>
        <taxon>Viridiplantae</taxon>
        <taxon>Streptophyta</taxon>
        <taxon>Embryophyta</taxon>
        <taxon>Tracheophyta</taxon>
        <taxon>Spermatophyta</taxon>
        <taxon>Magnoliopsida</taxon>
        <taxon>eudicotyledons</taxon>
        <taxon>Gunneridae</taxon>
        <taxon>Pentapetalae</taxon>
        <taxon>rosids</taxon>
        <taxon>malvids</taxon>
        <taxon>Brassicales</taxon>
        <taxon>Brassicaceae</taxon>
        <taxon>Brassiceae</taxon>
        <taxon>Brassica</taxon>
    </lineage>
</organism>
<evidence type="ECO:0000259" key="1">
    <source>
        <dbReference type="Pfam" id="PF24104"/>
    </source>
</evidence>
<sequence length="128" mass="14607">MIQEKYTKRYQNLKVAEALSNNHLYPFACNELSSIINLGYSQLPKDLKAFIFRDCLSAFRLLPEMNTSAAVSAANLLVKSVESAFPKQKKNLAIVEFKQAKVALKRRTKSHDEHIGMFFYLSFCKSPL</sequence>
<dbReference type="PANTHER" id="PTHR47744:SF1">
    <property type="entry name" value="OS05G0526300 PROTEIN"/>
    <property type="match status" value="1"/>
</dbReference>
<dbReference type="Proteomes" id="UP001295469">
    <property type="component" value="Chromosome A10"/>
</dbReference>
<gene>
    <name evidence="2" type="ORF">DARMORV10_A10P10330.1</name>
</gene>
<reference evidence="2" key="1">
    <citation type="submission" date="2021-01" db="EMBL/GenBank/DDBJ databases">
        <authorList>
            <consortium name="Genoscope - CEA"/>
            <person name="William W."/>
        </authorList>
    </citation>
    <scope>NUCLEOTIDE SEQUENCE</scope>
</reference>
<dbReference type="AlphaFoldDB" id="A0A817AYG5"/>
<name>A0A817AYG5_BRANA</name>
<dbReference type="Pfam" id="PF24104">
    <property type="entry name" value="At5g52880_ARM"/>
    <property type="match status" value="1"/>
</dbReference>
<dbReference type="InterPro" id="IPR057039">
    <property type="entry name" value="At5g52880_ARM"/>
</dbReference>